<sequence>MKEVLQKAITTHSHWKYNLQQAIKTGKSPTTVDEVKNAHRCELGKWLDSAAGKALPGYAEINKIHQDFHEEAADILKLALAGKQSEAQIRMQLGSYFGQLTAKLVNKLSDLETSDKV</sequence>
<gene>
    <name evidence="2" type="ORF">THII_1795</name>
</gene>
<dbReference type="STRING" id="40754.THII_1795"/>
<feature type="domain" description="Chemoreceptor zinc-binding" evidence="1">
    <location>
        <begin position="12"/>
        <end position="76"/>
    </location>
</feature>
<dbReference type="OrthoDB" id="9808588at2"/>
<dbReference type="Pfam" id="PF13682">
    <property type="entry name" value="CZB"/>
    <property type="match status" value="1"/>
</dbReference>
<evidence type="ECO:0000313" key="2">
    <source>
        <dbReference type="EMBL" id="BAP56092.1"/>
    </source>
</evidence>
<dbReference type="KEGG" id="tig:THII_1795"/>
<evidence type="ECO:0000259" key="1">
    <source>
        <dbReference type="Pfam" id="PF13682"/>
    </source>
</evidence>
<accession>A0A090AKD1</accession>
<keyword evidence="3" id="KW-1185">Reference proteome</keyword>
<evidence type="ECO:0000313" key="3">
    <source>
        <dbReference type="Proteomes" id="UP000031623"/>
    </source>
</evidence>
<dbReference type="Gene3D" id="1.20.120.30">
    <property type="entry name" value="Aspartate receptor, ligand-binding domain"/>
    <property type="match status" value="1"/>
</dbReference>
<proteinExistence type="predicted"/>
<protein>
    <recommendedName>
        <fullName evidence="1">Chemoreceptor zinc-binding domain-containing protein</fullName>
    </recommendedName>
</protein>
<dbReference type="AlphaFoldDB" id="A0A090AKD1"/>
<name>A0A090AKD1_9GAMM</name>
<dbReference type="Proteomes" id="UP000031623">
    <property type="component" value="Chromosome"/>
</dbReference>
<reference evidence="2" key="1">
    <citation type="journal article" date="2014" name="ISME J.">
        <title>Ecophysiology of Thioploca ingrica as revealed by the complete genome sequence supplemented with proteomic evidence.</title>
        <authorList>
            <person name="Kojima H."/>
            <person name="Ogura Y."/>
            <person name="Yamamoto N."/>
            <person name="Togashi T."/>
            <person name="Mori H."/>
            <person name="Watanabe T."/>
            <person name="Nemoto F."/>
            <person name="Kurokawa K."/>
            <person name="Hayashi T."/>
            <person name="Fukui M."/>
        </authorList>
    </citation>
    <scope>NUCLEOTIDE SEQUENCE [LARGE SCALE GENOMIC DNA]</scope>
</reference>
<dbReference type="InterPro" id="IPR025991">
    <property type="entry name" value="Chemoreceptor_zinc-bind_dom"/>
</dbReference>
<dbReference type="EMBL" id="AP014633">
    <property type="protein sequence ID" value="BAP56092.1"/>
    <property type="molecule type" value="Genomic_DNA"/>
</dbReference>
<dbReference type="HOGENOM" id="CLU_122422_2_0_6"/>
<organism evidence="2 3">
    <name type="scientific">Thioploca ingrica</name>
    <dbReference type="NCBI Taxonomy" id="40754"/>
    <lineage>
        <taxon>Bacteria</taxon>
        <taxon>Pseudomonadati</taxon>
        <taxon>Pseudomonadota</taxon>
        <taxon>Gammaproteobacteria</taxon>
        <taxon>Thiotrichales</taxon>
        <taxon>Thiotrichaceae</taxon>
        <taxon>Thioploca</taxon>
    </lineage>
</organism>